<dbReference type="OrthoDB" id="1450187at2"/>
<evidence type="ECO:0008006" key="4">
    <source>
        <dbReference type="Google" id="ProtNLM"/>
    </source>
</evidence>
<accession>A0A1H3VEX4</accession>
<organism evidence="2 3">
    <name type="scientific">Arachidicoccus rhizosphaerae</name>
    <dbReference type="NCBI Taxonomy" id="551991"/>
    <lineage>
        <taxon>Bacteria</taxon>
        <taxon>Pseudomonadati</taxon>
        <taxon>Bacteroidota</taxon>
        <taxon>Chitinophagia</taxon>
        <taxon>Chitinophagales</taxon>
        <taxon>Chitinophagaceae</taxon>
        <taxon>Arachidicoccus</taxon>
    </lineage>
</organism>
<dbReference type="PROSITE" id="PS51257">
    <property type="entry name" value="PROKAR_LIPOPROTEIN"/>
    <property type="match status" value="1"/>
</dbReference>
<sequence>MKNTSDNFPQKTACWPIGLLLISILVITGCKCNQGDQTRQQVDSLAGLSADSASQEIRNRSHQFTFDSLTTGWLSATMGGRKVDTAAFTSGHAPGFDPDSTAAGSQDAATSQFPEAVNFQPDQQYYKDYASVLRFSPDSSYILDFGSYGSIPVKGKSGRTTLEGGEPDTKIMVGIPGQHKEWQVMFAGPGTAILDATWKNDHQFMVLYASQQEGSRIDTTLIMGDMHTQTLHWFQLSK</sequence>
<evidence type="ECO:0000256" key="1">
    <source>
        <dbReference type="SAM" id="MobiDB-lite"/>
    </source>
</evidence>
<evidence type="ECO:0000313" key="2">
    <source>
        <dbReference type="EMBL" id="SDZ73335.1"/>
    </source>
</evidence>
<dbReference type="Proteomes" id="UP000199041">
    <property type="component" value="Unassembled WGS sequence"/>
</dbReference>
<dbReference type="EMBL" id="FNQY01000001">
    <property type="protein sequence ID" value="SDZ73335.1"/>
    <property type="molecule type" value="Genomic_DNA"/>
</dbReference>
<dbReference type="AlphaFoldDB" id="A0A1H3VEX4"/>
<protein>
    <recommendedName>
        <fullName evidence="4">Lipoprotein</fullName>
    </recommendedName>
</protein>
<keyword evidence="3" id="KW-1185">Reference proteome</keyword>
<dbReference type="STRING" id="551991.SAMN05192529_10132"/>
<evidence type="ECO:0000313" key="3">
    <source>
        <dbReference type="Proteomes" id="UP000199041"/>
    </source>
</evidence>
<feature type="region of interest" description="Disordered" evidence="1">
    <location>
        <begin position="89"/>
        <end position="109"/>
    </location>
</feature>
<dbReference type="RefSeq" id="WP_091391930.1">
    <property type="nucleotide sequence ID" value="NZ_FNQY01000001.1"/>
</dbReference>
<name>A0A1H3VEX4_9BACT</name>
<gene>
    <name evidence="2" type="ORF">SAMN05192529_10132</name>
</gene>
<proteinExistence type="predicted"/>
<reference evidence="2 3" key="1">
    <citation type="submission" date="2016-10" db="EMBL/GenBank/DDBJ databases">
        <authorList>
            <person name="de Groot N.N."/>
        </authorList>
    </citation>
    <scope>NUCLEOTIDE SEQUENCE [LARGE SCALE GENOMIC DNA]</scope>
    <source>
        <strain evidence="2 3">Vu-144</strain>
    </source>
</reference>